<protein>
    <submittedName>
        <fullName evidence="2">Chromatin remodelling complex protein SNF2L, putative</fullName>
    </submittedName>
</protein>
<gene>
    <name evidence="2" type="ORF">ETH_00017370</name>
</gene>
<feature type="region of interest" description="Disordered" evidence="1">
    <location>
        <begin position="284"/>
        <end position="367"/>
    </location>
</feature>
<dbReference type="SUPFAM" id="SSF46689">
    <property type="entry name" value="Homeodomain-like"/>
    <property type="match status" value="2"/>
</dbReference>
<proteinExistence type="predicted"/>
<dbReference type="Gene3D" id="1.10.10.60">
    <property type="entry name" value="Homeodomain-like"/>
    <property type="match status" value="1"/>
</dbReference>
<reference evidence="2" key="1">
    <citation type="submission" date="2013-10" db="EMBL/GenBank/DDBJ databases">
        <title>Genomic analysis of the causative agents of coccidiosis in chickens.</title>
        <authorList>
            <person name="Reid A.J."/>
            <person name="Blake D."/>
            <person name="Billington K."/>
            <person name="Browne H."/>
            <person name="Dunn M."/>
            <person name="Hung S."/>
            <person name="Kawahara F."/>
            <person name="Miranda-Saavedra D."/>
            <person name="Mourier T."/>
            <person name="Nagra H."/>
            <person name="Otto T.D."/>
            <person name="Rawlings N."/>
            <person name="Sanchez A."/>
            <person name="Sanders M."/>
            <person name="Subramaniam C."/>
            <person name="Tay Y."/>
            <person name="Dear P."/>
            <person name="Doerig C."/>
            <person name="Gruber A."/>
            <person name="Parkinson J."/>
            <person name="Shirley M."/>
            <person name="Wan K.L."/>
            <person name="Berriman M."/>
            <person name="Tomley F."/>
            <person name="Pain A."/>
        </authorList>
    </citation>
    <scope>NUCLEOTIDE SEQUENCE [LARGE SCALE GENOMIC DNA]</scope>
    <source>
        <strain evidence="2">Houghton</strain>
    </source>
</reference>
<feature type="compositionally biased region" description="Low complexity" evidence="1">
    <location>
        <begin position="284"/>
        <end position="328"/>
    </location>
</feature>
<feature type="compositionally biased region" description="Low complexity" evidence="1">
    <location>
        <begin position="160"/>
        <end position="174"/>
    </location>
</feature>
<organism evidence="2 3">
    <name type="scientific">Eimeria tenella</name>
    <name type="common">Coccidian parasite</name>
    <dbReference type="NCBI Taxonomy" id="5802"/>
    <lineage>
        <taxon>Eukaryota</taxon>
        <taxon>Sar</taxon>
        <taxon>Alveolata</taxon>
        <taxon>Apicomplexa</taxon>
        <taxon>Conoidasida</taxon>
        <taxon>Coccidia</taxon>
        <taxon>Eucoccidiorida</taxon>
        <taxon>Eimeriorina</taxon>
        <taxon>Eimeriidae</taxon>
        <taxon>Eimeria</taxon>
    </lineage>
</organism>
<keyword evidence="3" id="KW-1185">Reference proteome</keyword>
<feature type="region of interest" description="Disordered" evidence="1">
    <location>
        <begin position="606"/>
        <end position="628"/>
    </location>
</feature>
<accession>U6L4N6</accession>
<feature type="non-terminal residue" evidence="2">
    <location>
        <position position="628"/>
    </location>
</feature>
<feature type="compositionally biased region" description="Polar residues" evidence="1">
    <location>
        <begin position="94"/>
        <end position="115"/>
    </location>
</feature>
<feature type="region of interest" description="Disordered" evidence="1">
    <location>
        <begin position="86"/>
        <end position="115"/>
    </location>
</feature>
<feature type="compositionally biased region" description="Acidic residues" evidence="1">
    <location>
        <begin position="344"/>
        <end position="362"/>
    </location>
</feature>
<feature type="compositionally biased region" description="Low complexity" evidence="1">
    <location>
        <begin position="183"/>
        <end position="231"/>
    </location>
</feature>
<dbReference type="EMBL" id="HG678178">
    <property type="protein sequence ID" value="CDJ45367.1"/>
    <property type="molecule type" value="Genomic_DNA"/>
</dbReference>
<sequence>MRSWMLWKQRKANGLLICCGSGGRSSSKSCCSSAASCCRTQNLLLQQTQTPRAPNAPSSTLLRSSTSCCSTPAKTLLLLRSCCCPTSSSSSSSNPQQPAYRPSSTKWSPSSNTHSSPYLNFRGCREIAPEEGDVLQRLQQMLLPQLLEEEEKLLLEQRPLQQAQPKQEQQQQEPQLKEEQQEQQEQQQEQQQTQQEQPKQEEGAAAAANESTSTSTSGSSSSSSSSSSNSNRICRWAVGGRPLKDLLKELLEDLEGRVAAAEGVPLAVHLLEWRLRQKRQQQQQEQQQQQQQQEQSEAGDSQQQADAQQLDPEQQQQQQQQQQEQQQQPKKRAGRPRKIRPPQPEEEPSDTESALDDPDDPDRPEPFTAEMKLQKEQLLSEGFLNWNRTEFTKFVSGLIQFGRDRLEEAWQMHFSNSNKTVEDLRKYAAVFFQRYSEIEGGDRMMQRIERAEELRGALDLQRRAIQATVEEQLLSGTVSSPQCLRLPPGLGPSGVFTEEEDKLLLWGLYEQGVSAFPLVHAALKFFCLDSRHFFRIASRSLKHVEERCREIIAATEQSWAAATGQAPELLRARQALRSCRGLSRGARGPRGAPRSLEGVIGCPDEVDEETEKANNNPLDEFDEAFSHL</sequence>
<dbReference type="VEuPathDB" id="ToxoDB:ETH_00017370"/>
<reference evidence="2" key="2">
    <citation type="submission" date="2013-10" db="EMBL/GenBank/DDBJ databases">
        <authorList>
            <person name="Aslett M."/>
        </authorList>
    </citation>
    <scope>NUCLEOTIDE SEQUENCE [LARGE SCALE GENOMIC DNA]</scope>
    <source>
        <strain evidence="2">Houghton</strain>
    </source>
</reference>
<dbReference type="OrthoDB" id="397271at2759"/>
<evidence type="ECO:0000256" key="1">
    <source>
        <dbReference type="SAM" id="MobiDB-lite"/>
    </source>
</evidence>
<evidence type="ECO:0000313" key="3">
    <source>
        <dbReference type="Proteomes" id="UP000030747"/>
    </source>
</evidence>
<dbReference type="Proteomes" id="UP000030747">
    <property type="component" value="Unassembled WGS sequence"/>
</dbReference>
<evidence type="ECO:0000313" key="2">
    <source>
        <dbReference type="EMBL" id="CDJ45367.1"/>
    </source>
</evidence>
<dbReference type="RefSeq" id="XP_013236113.1">
    <property type="nucleotide sequence ID" value="XM_013380659.1"/>
</dbReference>
<feature type="compositionally biased region" description="Acidic residues" evidence="1">
    <location>
        <begin position="619"/>
        <end position="628"/>
    </location>
</feature>
<feature type="region of interest" description="Disordered" evidence="1">
    <location>
        <begin position="160"/>
        <end position="232"/>
    </location>
</feature>
<feature type="compositionally biased region" description="Basic residues" evidence="1">
    <location>
        <begin position="329"/>
        <end position="340"/>
    </location>
</feature>
<dbReference type="GeneID" id="25252613"/>
<dbReference type="InterPro" id="IPR009057">
    <property type="entry name" value="Homeodomain-like_sf"/>
</dbReference>
<dbReference type="AlphaFoldDB" id="U6L4N6"/>
<dbReference type="VEuPathDB" id="ToxoDB:ETH2_0536500"/>
<name>U6L4N6_EIMTE</name>